<dbReference type="InterPro" id="IPR043519">
    <property type="entry name" value="NT_sf"/>
</dbReference>
<dbReference type="Pfam" id="PF03828">
    <property type="entry name" value="PAP_assoc"/>
    <property type="match status" value="1"/>
</dbReference>
<evidence type="ECO:0000256" key="3">
    <source>
        <dbReference type="ARBA" id="ARBA00004496"/>
    </source>
</evidence>
<feature type="region of interest" description="Disordered" evidence="10">
    <location>
        <begin position="652"/>
        <end position="678"/>
    </location>
</feature>
<organism evidence="14 15">
    <name type="scientific">Synchytrium endobioticum</name>
    <dbReference type="NCBI Taxonomy" id="286115"/>
    <lineage>
        <taxon>Eukaryota</taxon>
        <taxon>Fungi</taxon>
        <taxon>Fungi incertae sedis</taxon>
        <taxon>Chytridiomycota</taxon>
        <taxon>Chytridiomycota incertae sedis</taxon>
        <taxon>Chytridiomycetes</taxon>
        <taxon>Synchytriales</taxon>
        <taxon>Synchytriaceae</taxon>
        <taxon>Synchytrium</taxon>
    </lineage>
</organism>
<evidence type="ECO:0000256" key="11">
    <source>
        <dbReference type="SAM" id="Phobius"/>
    </source>
</evidence>
<evidence type="ECO:0000256" key="4">
    <source>
        <dbReference type="ARBA" id="ARBA00008593"/>
    </source>
</evidence>
<keyword evidence="6" id="KW-0963">Cytoplasm</keyword>
<dbReference type="Gene3D" id="1.10.1410.10">
    <property type="match status" value="1"/>
</dbReference>
<dbReference type="InterPro" id="IPR002058">
    <property type="entry name" value="PAP_assoc"/>
</dbReference>
<keyword evidence="9" id="KW-0460">Magnesium</keyword>
<feature type="compositionally biased region" description="Polar residues" evidence="10">
    <location>
        <begin position="652"/>
        <end position="661"/>
    </location>
</feature>
<proteinExistence type="inferred from homology"/>
<dbReference type="AlphaFoldDB" id="A0A507CWY9"/>
<keyword evidence="11" id="KW-0472">Membrane</keyword>
<evidence type="ECO:0000256" key="6">
    <source>
        <dbReference type="ARBA" id="ARBA00022490"/>
    </source>
</evidence>
<comment type="subcellular location">
    <subcellularLocation>
        <location evidence="3">Cytoplasm</location>
    </subcellularLocation>
</comment>
<dbReference type="GO" id="GO:0010605">
    <property type="term" value="P:negative regulation of macromolecule metabolic process"/>
    <property type="evidence" value="ECO:0007669"/>
    <property type="project" value="UniProtKB-ARBA"/>
</dbReference>
<dbReference type="STRING" id="286115.A0A507CWY9"/>
<dbReference type="EMBL" id="QEAN01000193">
    <property type="protein sequence ID" value="TPX43676.1"/>
    <property type="molecule type" value="Genomic_DNA"/>
</dbReference>
<comment type="cofactor">
    <cofactor evidence="2">
        <name>Mg(2+)</name>
        <dbReference type="ChEBI" id="CHEBI:18420"/>
    </cofactor>
</comment>
<dbReference type="Gene3D" id="3.30.460.10">
    <property type="entry name" value="Beta Polymerase, domain 2"/>
    <property type="match status" value="1"/>
</dbReference>
<dbReference type="GO" id="GO:0046872">
    <property type="term" value="F:metal ion binding"/>
    <property type="evidence" value="ECO:0007669"/>
    <property type="project" value="UniProtKB-KW"/>
</dbReference>
<dbReference type="InterPro" id="IPR054708">
    <property type="entry name" value="MTPAP-like_central"/>
</dbReference>
<evidence type="ECO:0000256" key="2">
    <source>
        <dbReference type="ARBA" id="ARBA00001946"/>
    </source>
</evidence>
<dbReference type="CDD" id="cd05402">
    <property type="entry name" value="NT_PAP_TUTase"/>
    <property type="match status" value="1"/>
</dbReference>
<evidence type="ECO:0000259" key="12">
    <source>
        <dbReference type="Pfam" id="PF03828"/>
    </source>
</evidence>
<dbReference type="PANTHER" id="PTHR12271">
    <property type="entry name" value="POLY A POLYMERASE CID PAP -RELATED"/>
    <property type="match status" value="1"/>
</dbReference>
<dbReference type="GO" id="GO:0005737">
    <property type="term" value="C:cytoplasm"/>
    <property type="evidence" value="ECO:0007669"/>
    <property type="project" value="UniProtKB-SubCell"/>
</dbReference>
<accession>A0A507CWY9</accession>
<evidence type="ECO:0000256" key="5">
    <source>
        <dbReference type="ARBA" id="ARBA00012388"/>
    </source>
</evidence>
<comment type="caution">
    <text evidence="14">The sequence shown here is derived from an EMBL/GenBank/DDBJ whole genome shotgun (WGS) entry which is preliminary data.</text>
</comment>
<feature type="region of interest" description="Disordered" evidence="10">
    <location>
        <begin position="28"/>
        <end position="93"/>
    </location>
</feature>
<evidence type="ECO:0000259" key="13">
    <source>
        <dbReference type="Pfam" id="PF22600"/>
    </source>
</evidence>
<feature type="domain" description="PAP-associated" evidence="12">
    <location>
        <begin position="702"/>
        <end position="770"/>
    </location>
</feature>
<name>A0A507CWY9_9FUNG</name>
<feature type="compositionally biased region" description="Polar residues" evidence="10">
    <location>
        <begin position="321"/>
        <end position="346"/>
    </location>
</feature>
<dbReference type="Pfam" id="PF22600">
    <property type="entry name" value="MTPAP-like_central"/>
    <property type="match status" value="1"/>
</dbReference>
<evidence type="ECO:0000256" key="9">
    <source>
        <dbReference type="ARBA" id="ARBA00022842"/>
    </source>
</evidence>
<evidence type="ECO:0000313" key="15">
    <source>
        <dbReference type="Proteomes" id="UP000317494"/>
    </source>
</evidence>
<feature type="domain" description="Poly(A) RNA polymerase mitochondrial-like central palm" evidence="13">
    <location>
        <begin position="462"/>
        <end position="592"/>
    </location>
</feature>
<dbReference type="SUPFAM" id="SSF81301">
    <property type="entry name" value="Nucleotidyltransferase"/>
    <property type="match status" value="1"/>
</dbReference>
<dbReference type="SUPFAM" id="SSF81631">
    <property type="entry name" value="PAP/OAS1 substrate-binding domain"/>
    <property type="match status" value="1"/>
</dbReference>
<dbReference type="VEuPathDB" id="FungiDB:SeMB42_g04634"/>
<feature type="region of interest" description="Disordered" evidence="10">
    <location>
        <begin position="312"/>
        <end position="400"/>
    </location>
</feature>
<protein>
    <recommendedName>
        <fullName evidence="5">polynucleotide adenylyltransferase</fullName>
        <ecNumber evidence="5">2.7.7.19</ecNumber>
    </recommendedName>
</protein>
<evidence type="ECO:0000256" key="1">
    <source>
        <dbReference type="ARBA" id="ARBA00001936"/>
    </source>
</evidence>
<feature type="compositionally biased region" description="Gly residues" evidence="10">
    <location>
        <begin position="66"/>
        <end position="83"/>
    </location>
</feature>
<keyword evidence="11" id="KW-0812">Transmembrane</keyword>
<sequence length="879" mass="96668">MLGTVAASDMTPMVISPSLVAVPSTPSFSAATSTITGPTSHQQPMGTNGEYTNNGTNINRNQQPRGGRGGYRGGVSRGAGTTGGSTRNAPPPQQQYYFLPYGYYPAYDYYDTPAILPVTTTAMAPACETTDNGVGEVNDEPLRISTSLASFSHLPQTAGPGLPQQTSSIATPPPSCYAPMMMHHPPVLPHNMLNNKLSDLSIMSPPNMSMPMVQSAPINQMPMGPVMPWRQQDGSVVYAQYVPSQGYYMPPPMPGHISNQHNHLPPNCVANGVSRNTGNRLKNQRLPSHSTQSMCQIPEFIPDPTYSHYVPSGVADRTDSMPDTATSCPTVVQSQQQDQGPSNMTNGLPHHDSSYRDGSMPTPPHSATDGCFSSIQQPATPRQQNRLHHTEPVSPEPSRLLPTALVDDDEAGLSVANPYRTPMLPTSKLISANKVPIVREIRTNKLKVDQTRLTKEYFDMLTEGARQLVHNMTPHFEEQKRWGTAMTTLQEIVGRALPNIPVHRCGSTSNGLALAGADVDACVLLSDVEGKENVMETVAAAFRQADMKDIKVLTKARVPTVRMRDPATGVRINFCIQSSQSLHVSRLIAAYADVDPRFKPLATVIKHWAKRRNVNEPYFGTLSSYCYMLLLTFLLQHRGVLPCLQAIPPLPQQRSSATDTSTKNDKAATATAESTNPSRPDEYFFQDLKHLSEYWTCSNRESVGELLVAFFKYYSTEFPYVHGTASVRTGKIIAKEDKGWTKDRQHMQDASRPPGMKERFWLCVEDPFDPLTNVGRPCDKDSLFQLRGEFIRASKMLCFGTINDNPLVKICDRENSSPQYRRDRNASVSSNVSQQPAPGVVNVMPAVGIPVSFLLIIFILIPLIRSYGLTGLQQLRRPT</sequence>
<dbReference type="GO" id="GO:0031123">
    <property type="term" value="P:RNA 3'-end processing"/>
    <property type="evidence" value="ECO:0007669"/>
    <property type="project" value="TreeGrafter"/>
</dbReference>
<dbReference type="EC" id="2.7.7.19" evidence="5"/>
<dbReference type="PANTHER" id="PTHR12271:SF40">
    <property type="entry name" value="POLY(A) RNA POLYMERASE GLD2"/>
    <property type="match status" value="1"/>
</dbReference>
<keyword evidence="11" id="KW-1133">Transmembrane helix</keyword>
<feature type="compositionally biased region" description="Polar residues" evidence="10">
    <location>
        <begin position="371"/>
        <end position="384"/>
    </location>
</feature>
<reference evidence="14 15" key="1">
    <citation type="journal article" date="2019" name="Sci. Rep.">
        <title>Comparative genomics of chytrid fungi reveal insights into the obligate biotrophic and pathogenic lifestyle of Synchytrium endobioticum.</title>
        <authorList>
            <person name="van de Vossenberg B.T.L.H."/>
            <person name="Warris S."/>
            <person name="Nguyen H.D.T."/>
            <person name="van Gent-Pelzer M.P.E."/>
            <person name="Joly D.L."/>
            <person name="van de Geest H.C."/>
            <person name="Bonants P.J.M."/>
            <person name="Smith D.S."/>
            <person name="Levesque C.A."/>
            <person name="van der Lee T.A.J."/>
        </authorList>
    </citation>
    <scope>NUCLEOTIDE SEQUENCE [LARGE SCALE GENOMIC DNA]</scope>
    <source>
        <strain evidence="14 15">MB42</strain>
    </source>
</reference>
<keyword evidence="8" id="KW-0479">Metal-binding</keyword>
<comment type="cofactor">
    <cofactor evidence="1">
        <name>Mn(2+)</name>
        <dbReference type="ChEBI" id="CHEBI:29035"/>
    </cofactor>
</comment>
<keyword evidence="15" id="KW-1185">Reference proteome</keyword>
<keyword evidence="7" id="KW-0808">Transferase</keyword>
<evidence type="ECO:0000256" key="10">
    <source>
        <dbReference type="SAM" id="MobiDB-lite"/>
    </source>
</evidence>
<feature type="transmembrane region" description="Helical" evidence="11">
    <location>
        <begin position="843"/>
        <end position="864"/>
    </location>
</feature>
<dbReference type="GO" id="GO:1990817">
    <property type="term" value="F:poly(A) RNA polymerase activity"/>
    <property type="evidence" value="ECO:0007669"/>
    <property type="project" value="UniProtKB-EC"/>
</dbReference>
<feature type="compositionally biased region" description="Low complexity" evidence="10">
    <location>
        <begin position="46"/>
        <end position="59"/>
    </location>
</feature>
<dbReference type="Proteomes" id="UP000317494">
    <property type="component" value="Unassembled WGS sequence"/>
</dbReference>
<gene>
    <name evidence="14" type="ORF">SeMB42_g04634</name>
</gene>
<evidence type="ECO:0000256" key="8">
    <source>
        <dbReference type="ARBA" id="ARBA00022723"/>
    </source>
</evidence>
<comment type="similarity">
    <text evidence="4">Belongs to the DNA polymerase type-B-like family.</text>
</comment>
<evidence type="ECO:0000256" key="7">
    <source>
        <dbReference type="ARBA" id="ARBA00022679"/>
    </source>
</evidence>
<evidence type="ECO:0000313" key="14">
    <source>
        <dbReference type="EMBL" id="TPX43676.1"/>
    </source>
</evidence>